<protein>
    <submittedName>
        <fullName evidence="1">Uncharacterized protein</fullName>
    </submittedName>
</protein>
<organism evidence="1 2">
    <name type="scientific">Drosophila navojoa</name>
    <name type="common">Fruit fly</name>
    <dbReference type="NCBI Taxonomy" id="7232"/>
    <lineage>
        <taxon>Eukaryota</taxon>
        <taxon>Metazoa</taxon>
        <taxon>Ecdysozoa</taxon>
        <taxon>Arthropoda</taxon>
        <taxon>Hexapoda</taxon>
        <taxon>Insecta</taxon>
        <taxon>Pterygota</taxon>
        <taxon>Neoptera</taxon>
        <taxon>Endopterygota</taxon>
        <taxon>Diptera</taxon>
        <taxon>Brachycera</taxon>
        <taxon>Muscomorpha</taxon>
        <taxon>Ephydroidea</taxon>
        <taxon>Drosophilidae</taxon>
        <taxon>Drosophila</taxon>
    </lineage>
</organism>
<dbReference type="AlphaFoldDB" id="A0A484BQ47"/>
<dbReference type="EMBL" id="LSRL02000012">
    <property type="protein sequence ID" value="TDG50897.1"/>
    <property type="molecule type" value="Genomic_DNA"/>
</dbReference>
<sequence>MHPAAVPIHEDEISWNCAERYVEYDDKIISEGSLKFTIILILVFDETPSDSPALTEIVQGGIGCNHTTLRLSCPALSESEPRSAKVNILIYGVVADS</sequence>
<dbReference type="OMA" id="GIGCNYT"/>
<reference evidence="1 2" key="1">
    <citation type="journal article" date="2019" name="J. Hered.">
        <title>An Improved Genome Assembly for Drosophila navojoa, the Basal Species in the mojavensis Cluster.</title>
        <authorList>
            <person name="Vanderlinde T."/>
            <person name="Dupim E.G."/>
            <person name="Nazario-Yepiz N.O."/>
            <person name="Carvalho A.B."/>
        </authorList>
    </citation>
    <scope>NUCLEOTIDE SEQUENCE [LARGE SCALE GENOMIC DNA]</scope>
    <source>
        <strain evidence="1">Navoj_Jal97</strain>
        <tissue evidence="1">Whole organism</tissue>
    </source>
</reference>
<name>A0A484BQ47_DRONA</name>
<comment type="caution">
    <text evidence="1">The sequence shown here is derived from an EMBL/GenBank/DDBJ whole genome shotgun (WGS) entry which is preliminary data.</text>
</comment>
<accession>A0A484BQ47</accession>
<evidence type="ECO:0000313" key="2">
    <source>
        <dbReference type="Proteomes" id="UP000295192"/>
    </source>
</evidence>
<gene>
    <name evidence="1" type="ORF">AWZ03_002552</name>
</gene>
<dbReference type="Proteomes" id="UP000295192">
    <property type="component" value="Unassembled WGS sequence"/>
</dbReference>
<keyword evidence="2" id="KW-1185">Reference proteome</keyword>
<evidence type="ECO:0000313" key="1">
    <source>
        <dbReference type="EMBL" id="TDG50897.1"/>
    </source>
</evidence>
<proteinExistence type="predicted"/>